<feature type="transmembrane region" description="Helical" evidence="6">
    <location>
        <begin position="378"/>
        <end position="399"/>
    </location>
</feature>
<dbReference type="EMBL" id="CP032157">
    <property type="protein sequence ID" value="AXY74878.1"/>
    <property type="molecule type" value="Genomic_DNA"/>
</dbReference>
<gene>
    <name evidence="9" type="ORF">D3H65_13170</name>
</gene>
<feature type="domain" description="ABC3 transporter permease C-terminal" evidence="7">
    <location>
        <begin position="672"/>
        <end position="783"/>
    </location>
</feature>
<accession>A0A3B7ML17</accession>
<reference evidence="9 10" key="1">
    <citation type="submission" date="2018-09" db="EMBL/GenBank/DDBJ databases">
        <title>Genome sequencing of strain 6GH32-13.</title>
        <authorList>
            <person name="Weon H.-Y."/>
            <person name="Heo J."/>
            <person name="Kwon S.-W."/>
        </authorList>
    </citation>
    <scope>NUCLEOTIDE SEQUENCE [LARGE SCALE GENOMIC DNA]</scope>
    <source>
        <strain evidence="9 10">5GH32-13</strain>
    </source>
</reference>
<dbReference type="AlphaFoldDB" id="A0A3B7ML17"/>
<evidence type="ECO:0000313" key="9">
    <source>
        <dbReference type="EMBL" id="AXY74878.1"/>
    </source>
</evidence>
<dbReference type="OrthoDB" id="1451596at2"/>
<dbReference type="Pfam" id="PF12704">
    <property type="entry name" value="MacB_PCD"/>
    <property type="match status" value="2"/>
</dbReference>
<keyword evidence="5 6" id="KW-0472">Membrane</keyword>
<dbReference type="GO" id="GO:0022857">
    <property type="term" value="F:transmembrane transporter activity"/>
    <property type="evidence" value="ECO:0007669"/>
    <property type="project" value="TreeGrafter"/>
</dbReference>
<dbReference type="PROSITE" id="PS51257">
    <property type="entry name" value="PROKAR_LIPOPROTEIN"/>
    <property type="match status" value="1"/>
</dbReference>
<evidence type="ECO:0000259" key="7">
    <source>
        <dbReference type="Pfam" id="PF02687"/>
    </source>
</evidence>
<feature type="transmembrane region" description="Helical" evidence="6">
    <location>
        <begin position="21"/>
        <end position="41"/>
    </location>
</feature>
<dbReference type="Proteomes" id="UP000263900">
    <property type="component" value="Chromosome"/>
</dbReference>
<feature type="domain" description="ABC3 transporter permease C-terminal" evidence="7">
    <location>
        <begin position="287"/>
        <end position="402"/>
    </location>
</feature>
<keyword evidence="10" id="KW-1185">Reference proteome</keyword>
<evidence type="ECO:0000313" key="10">
    <source>
        <dbReference type="Proteomes" id="UP000263900"/>
    </source>
</evidence>
<dbReference type="PANTHER" id="PTHR30572:SF18">
    <property type="entry name" value="ABC-TYPE MACROLIDE FAMILY EXPORT SYSTEM PERMEASE COMPONENT 2"/>
    <property type="match status" value="1"/>
</dbReference>
<feature type="transmembrane region" description="Helical" evidence="6">
    <location>
        <begin position="752"/>
        <end position="777"/>
    </location>
</feature>
<dbReference type="InterPro" id="IPR003838">
    <property type="entry name" value="ABC3_permease_C"/>
</dbReference>
<evidence type="ECO:0000256" key="3">
    <source>
        <dbReference type="ARBA" id="ARBA00022692"/>
    </source>
</evidence>
<feature type="transmembrane region" description="Helical" evidence="6">
    <location>
        <begin position="420"/>
        <end position="444"/>
    </location>
</feature>
<dbReference type="KEGG" id="pseg:D3H65_13170"/>
<dbReference type="InterPro" id="IPR025857">
    <property type="entry name" value="MacB_PCD"/>
</dbReference>
<name>A0A3B7ML17_9BACT</name>
<keyword evidence="3 6" id="KW-0812">Transmembrane</keyword>
<evidence type="ECO:0000256" key="5">
    <source>
        <dbReference type="ARBA" id="ARBA00023136"/>
    </source>
</evidence>
<dbReference type="PANTHER" id="PTHR30572">
    <property type="entry name" value="MEMBRANE COMPONENT OF TRANSPORTER-RELATED"/>
    <property type="match status" value="1"/>
</dbReference>
<proteinExistence type="predicted"/>
<keyword evidence="2" id="KW-1003">Cell membrane</keyword>
<evidence type="ECO:0000256" key="1">
    <source>
        <dbReference type="ARBA" id="ARBA00004651"/>
    </source>
</evidence>
<evidence type="ECO:0000256" key="6">
    <source>
        <dbReference type="SAM" id="Phobius"/>
    </source>
</evidence>
<dbReference type="InterPro" id="IPR050250">
    <property type="entry name" value="Macrolide_Exporter_MacB"/>
</dbReference>
<dbReference type="RefSeq" id="WP_119050761.1">
    <property type="nucleotide sequence ID" value="NZ_CP032157.1"/>
</dbReference>
<feature type="transmembrane region" description="Helical" evidence="6">
    <location>
        <begin position="720"/>
        <end position="740"/>
    </location>
</feature>
<evidence type="ECO:0000256" key="2">
    <source>
        <dbReference type="ARBA" id="ARBA00022475"/>
    </source>
</evidence>
<feature type="domain" description="MacB-like periplasmic core" evidence="8">
    <location>
        <begin position="20"/>
        <end position="239"/>
    </location>
</feature>
<feature type="transmembrane region" description="Helical" evidence="6">
    <location>
        <begin position="282"/>
        <end position="303"/>
    </location>
</feature>
<dbReference type="GO" id="GO:0005886">
    <property type="term" value="C:plasma membrane"/>
    <property type="evidence" value="ECO:0007669"/>
    <property type="project" value="UniProtKB-SubCell"/>
</dbReference>
<feature type="transmembrane region" description="Helical" evidence="6">
    <location>
        <begin position="337"/>
        <end position="358"/>
    </location>
</feature>
<evidence type="ECO:0000256" key="4">
    <source>
        <dbReference type="ARBA" id="ARBA00022989"/>
    </source>
</evidence>
<feature type="transmembrane region" description="Helical" evidence="6">
    <location>
        <begin position="668"/>
        <end position="690"/>
    </location>
</feature>
<comment type="subcellular location">
    <subcellularLocation>
        <location evidence="1">Cell membrane</location>
        <topology evidence="1">Multi-pass membrane protein</topology>
    </subcellularLocation>
</comment>
<feature type="domain" description="MacB-like periplasmic core" evidence="8">
    <location>
        <begin position="431"/>
        <end position="593"/>
    </location>
</feature>
<keyword evidence="4 6" id="KW-1133">Transmembrane helix</keyword>
<dbReference type="Pfam" id="PF02687">
    <property type="entry name" value="FtsX"/>
    <property type="match status" value="2"/>
</dbReference>
<sequence length="791" mass="87887">MYRNYFKTAFRNLWKHKAFSFINIMGLTVGMTACFLIFLYVRFELTYDAFNTKADRIYRVVTDIKTPSEVLKASGPAWAVPPNMKDEFPEVEAFVRISNQDMLVRKGDIKFQEENAAFADSAFFQVFDIRLLQGDPKKVLNDQMSVVLSETAAKKYFGKNNPVGQTLLFTNDGIPATVKGVMEDMPENSQVRADILVSMSTLTGRFNPGLDGQWGNYGSSAYILLKPHTNAKALEAKLPAFIKKRNGKEEQQSQMYATLLLEPLREVYLYSTRGGSGNINNVYIFSIIAIFILLIACINFINLTTARSTERAKEVGIRKVAGAGKPQLIRQFIGESVIICLISFLLTLGLAALLLPLFNQLAGKQVSEGIFSNRQYIGLLFLAAVAIGLLAGIYPALVLSSFKPIIVLKGRFATGVRGLLLRKGLVVAQFSISIALIIGTIIVYRQMNFMRSRDLGFNKDQTVILSTDGDQGKDAFKEALKSIPSVKAVSLSSSAPGTGNPAAYSEIENKKGDLQVANLDLYFVDFDYIPLYNIKLAAGRAFSRDFLTDTTQAMIMNETAVKLFGYSSPEEAVGRRFKQWGREGKIIGVIKDFHFRSLQQDIKPLTMRIEPGGCNLASVKIAAGNVPATLAAIESKWKSTMPNRPYSYQFLDDLFDRQYRAEERFGKLFLNFAVLAIFISCLGLLGLAAYSTMQRTKEIGVRKVMGASVPSIVNLLSKEFLKLVVISFFIAAPAAWYFMTQWLHDFAYRTPITWWIFAVAGIAALVIALTTISFQAIKAALTNPVKSLRSE</sequence>
<organism evidence="9 10">
    <name type="scientific">Paraflavitalea soli</name>
    <dbReference type="NCBI Taxonomy" id="2315862"/>
    <lineage>
        <taxon>Bacteria</taxon>
        <taxon>Pseudomonadati</taxon>
        <taxon>Bacteroidota</taxon>
        <taxon>Chitinophagia</taxon>
        <taxon>Chitinophagales</taxon>
        <taxon>Chitinophagaceae</taxon>
        <taxon>Paraflavitalea</taxon>
    </lineage>
</organism>
<evidence type="ECO:0000259" key="8">
    <source>
        <dbReference type="Pfam" id="PF12704"/>
    </source>
</evidence>
<protein>
    <submittedName>
        <fullName evidence="9">ABC transporter permease</fullName>
    </submittedName>
</protein>